<sequence>MESQAYVDKITLEYLGINMPIDPHTDQISIETEYVKFYKKRLYAAIKQHINALLKSPDGTNISSTDSILTTYIEKKIKEFRIDDFADLQNTDLSNSDNTVNVTDDVNILDVNSLLYNNQPEPIPTLDDFVIKKTIITAPNYPRQKNIMNKNFRYKGVKKYEK</sequence>
<reference evidence="1" key="1">
    <citation type="journal article" date="2020" name="Nature">
        <title>Giant virus diversity and host interactions through global metagenomics.</title>
        <authorList>
            <person name="Schulz F."/>
            <person name="Roux S."/>
            <person name="Paez-Espino D."/>
            <person name="Jungbluth S."/>
            <person name="Walsh D.A."/>
            <person name="Denef V.J."/>
            <person name="McMahon K.D."/>
            <person name="Konstantinidis K.T."/>
            <person name="Eloe-Fadrosh E.A."/>
            <person name="Kyrpides N.C."/>
            <person name="Woyke T."/>
        </authorList>
    </citation>
    <scope>NUCLEOTIDE SEQUENCE</scope>
    <source>
        <strain evidence="1">GVMAG-M-3300020166-18</strain>
    </source>
</reference>
<dbReference type="EMBL" id="MN739271">
    <property type="protein sequence ID" value="QHS96628.1"/>
    <property type="molecule type" value="Genomic_DNA"/>
</dbReference>
<protein>
    <submittedName>
        <fullName evidence="1">Uncharacterized protein</fullName>
    </submittedName>
</protein>
<evidence type="ECO:0000313" key="1">
    <source>
        <dbReference type="EMBL" id="QHS96628.1"/>
    </source>
</evidence>
<organism evidence="1">
    <name type="scientific">viral metagenome</name>
    <dbReference type="NCBI Taxonomy" id="1070528"/>
    <lineage>
        <taxon>unclassified sequences</taxon>
        <taxon>metagenomes</taxon>
        <taxon>organismal metagenomes</taxon>
    </lineage>
</organism>
<accession>A0A6C0BZ17</accession>
<name>A0A6C0BZ17_9ZZZZ</name>
<proteinExistence type="predicted"/>
<dbReference type="AlphaFoldDB" id="A0A6C0BZ17"/>